<evidence type="ECO:0000313" key="2">
    <source>
        <dbReference type="EMBL" id="MDC0741712.1"/>
    </source>
</evidence>
<dbReference type="Gene3D" id="3.30.1360.200">
    <property type="match status" value="1"/>
</dbReference>
<comment type="caution">
    <text evidence="2">The sequence shown here is derived from an EMBL/GenBank/DDBJ whole genome shotgun (WGS) entry which is preliminary data.</text>
</comment>
<sequence length="241" mass="25986">MLVRARSMLLVALALSPSACTKKKDDAVDLAGLRPITMEIVVVDDDFDPFAKPAGTLPESVSVRAEERLSRSGFPATFQYAMLVKKPGETYVQAKERFSPWLSTLPLPAGRRFVLGDVMEDDETGEPRPIGLRTYVVAGEAIVTHANVVDAIVLEDDGKGPIQPPAVLVTLDAVGGERFHAATREHVKERLAIVVDDKAMSVPLVQSPIPGGRVSISMHGTDDRAVAEARRLAVALRGKSR</sequence>
<protein>
    <recommendedName>
        <fullName evidence="1">SecDF P1 head subdomain domain-containing protein</fullName>
    </recommendedName>
</protein>
<dbReference type="RefSeq" id="WP_271917038.1">
    <property type="nucleotide sequence ID" value="NZ_JAQNDO010000001.1"/>
</dbReference>
<name>A0ABT5EK42_9BACT</name>
<gene>
    <name evidence="2" type="ORF">POL67_10170</name>
</gene>
<evidence type="ECO:0000313" key="3">
    <source>
        <dbReference type="Proteomes" id="UP001221411"/>
    </source>
</evidence>
<dbReference type="EMBL" id="JAQNDO010000001">
    <property type="protein sequence ID" value="MDC0741712.1"/>
    <property type="molecule type" value="Genomic_DNA"/>
</dbReference>
<dbReference type="Pfam" id="PF22599">
    <property type="entry name" value="SecDF_P1_head"/>
    <property type="match status" value="1"/>
</dbReference>
<proteinExistence type="predicted"/>
<dbReference type="InterPro" id="IPR054384">
    <property type="entry name" value="SecDF_P1_head"/>
</dbReference>
<feature type="domain" description="SecDF P1 head subdomain" evidence="1">
    <location>
        <begin position="133"/>
        <end position="238"/>
    </location>
</feature>
<organism evidence="2 3">
    <name type="scientific">Polyangium mundeleinium</name>
    <dbReference type="NCBI Taxonomy" id="2995306"/>
    <lineage>
        <taxon>Bacteria</taxon>
        <taxon>Pseudomonadati</taxon>
        <taxon>Myxococcota</taxon>
        <taxon>Polyangia</taxon>
        <taxon>Polyangiales</taxon>
        <taxon>Polyangiaceae</taxon>
        <taxon>Polyangium</taxon>
    </lineage>
</organism>
<evidence type="ECO:0000259" key="1">
    <source>
        <dbReference type="Pfam" id="PF22599"/>
    </source>
</evidence>
<reference evidence="2 3" key="1">
    <citation type="submission" date="2022-11" db="EMBL/GenBank/DDBJ databases">
        <title>Minimal conservation of predation-associated metabolite biosynthetic gene clusters underscores biosynthetic potential of Myxococcota including descriptions for ten novel species: Archangium lansinium sp. nov., Myxococcus landrumus sp. nov., Nannocystis bai.</title>
        <authorList>
            <person name="Ahearne A."/>
            <person name="Stevens C."/>
            <person name="Dowd S."/>
        </authorList>
    </citation>
    <scope>NUCLEOTIDE SEQUENCE [LARGE SCALE GENOMIC DNA]</scope>
    <source>
        <strain evidence="2 3">RJM3</strain>
    </source>
</reference>
<accession>A0ABT5EK42</accession>
<dbReference type="Proteomes" id="UP001221411">
    <property type="component" value="Unassembled WGS sequence"/>
</dbReference>
<keyword evidence="3" id="KW-1185">Reference proteome</keyword>